<name>A0A244CQ09_PSEDV</name>
<dbReference type="EMBL" id="MWPV01000003">
    <property type="protein sequence ID" value="OUL57710.1"/>
    <property type="molecule type" value="Genomic_DNA"/>
</dbReference>
<evidence type="ECO:0000256" key="1">
    <source>
        <dbReference type="SAM" id="SignalP"/>
    </source>
</evidence>
<dbReference type="OrthoDB" id="6376030at2"/>
<sequence length="469" mass="53393">MKLKYLSTLLLALCSSPLLAKPTAYLPIHIDSHLERQVDTMFVLTTGTPMSKPYAFNEIDIALRQLRTVDKALYDAIRVALKPYRGQDQISRSGIRATAKYEKTMAIPNQRGLQSDEWGQGFFEGIWRPSESTLVQVGLDYRFSSGDLVAYNTFVSLAGESLQLDVGYKEHWFSPFKHSAQMISTNAKTSPSISLGLTQPIADWWNLDFELYYSKLENVEKGIGYQGEWHDGRPLVAGTHLSIEPISGWKIGLNRILHFGGGPREVSVKDIFKAYFDPASNDNKNGDDEELGDQLGSITNVFNFNWGTPAELYFEYGGEDTKEYNNYEFGNGVFAGGVYLPKLTSNWSIRYEYTSWHSLWYVNSIYKYGNTNDGAIYGHFAGDQRTFSDATPSDIHLIDIGYNEDINSSWHVKLTTIDNLDSATDYQRSLELQLSNSRKWQEYRIESQITYGTDVFDEKYGHLSVTWFW</sequence>
<comment type="caution">
    <text evidence="2">The sequence shown here is derived from an EMBL/GenBank/DDBJ whole genome shotgun (WGS) entry which is preliminary data.</text>
</comment>
<feature type="chain" id="PRO_5011226962" description="Capsule assembly Wzi family protein" evidence="1">
    <location>
        <begin position="21"/>
        <end position="469"/>
    </location>
</feature>
<dbReference type="RefSeq" id="WP_086744293.1">
    <property type="nucleotide sequence ID" value="NZ_MWPV01000003.1"/>
</dbReference>
<feature type="signal peptide" evidence="1">
    <location>
        <begin position="1"/>
        <end position="20"/>
    </location>
</feature>
<evidence type="ECO:0000313" key="3">
    <source>
        <dbReference type="Proteomes" id="UP000194841"/>
    </source>
</evidence>
<gene>
    <name evidence="2" type="ORF">B1199_11670</name>
</gene>
<dbReference type="Gene3D" id="2.40.160.130">
    <property type="entry name" value="Capsule assembly protein Wzi"/>
    <property type="match status" value="1"/>
</dbReference>
<evidence type="ECO:0000313" key="2">
    <source>
        <dbReference type="EMBL" id="OUL57710.1"/>
    </source>
</evidence>
<keyword evidence="1" id="KW-0732">Signal</keyword>
<evidence type="ECO:0008006" key="4">
    <source>
        <dbReference type="Google" id="ProtNLM"/>
    </source>
</evidence>
<dbReference type="Pfam" id="PF14052">
    <property type="entry name" value="Caps_assemb_Wzi"/>
    <property type="match status" value="1"/>
</dbReference>
<dbReference type="InterPro" id="IPR026950">
    <property type="entry name" value="Caps_assemb_Wzi"/>
</dbReference>
<dbReference type="Proteomes" id="UP000194841">
    <property type="component" value="Unassembled WGS sequence"/>
</dbReference>
<protein>
    <recommendedName>
        <fullName evidence="4">Capsule assembly Wzi family protein</fullName>
    </recommendedName>
</protein>
<reference evidence="2 3" key="1">
    <citation type="submission" date="2017-02" db="EMBL/GenBank/DDBJ databases">
        <title>Pseudoalteromonas ulvae TC14 Genome.</title>
        <authorList>
            <person name="Molmeret M."/>
        </authorList>
    </citation>
    <scope>NUCLEOTIDE SEQUENCE [LARGE SCALE GENOMIC DNA]</scope>
    <source>
        <strain evidence="2">TC14</strain>
    </source>
</reference>
<dbReference type="AlphaFoldDB" id="A0A244CQ09"/>
<proteinExistence type="predicted"/>
<keyword evidence="3" id="KW-1185">Reference proteome</keyword>
<accession>A0A244CQ09</accession>
<dbReference type="InterPro" id="IPR038636">
    <property type="entry name" value="Wzi_sf"/>
</dbReference>
<dbReference type="SUPFAM" id="SSF56935">
    <property type="entry name" value="Porins"/>
    <property type="match status" value="1"/>
</dbReference>
<organism evidence="2 3">
    <name type="scientific">Pseudoalteromonas ulvae</name>
    <dbReference type="NCBI Taxonomy" id="107327"/>
    <lineage>
        <taxon>Bacteria</taxon>
        <taxon>Pseudomonadati</taxon>
        <taxon>Pseudomonadota</taxon>
        <taxon>Gammaproteobacteria</taxon>
        <taxon>Alteromonadales</taxon>
        <taxon>Pseudoalteromonadaceae</taxon>
        <taxon>Pseudoalteromonas</taxon>
    </lineage>
</organism>